<dbReference type="EMBL" id="BPQG01000051">
    <property type="protein sequence ID" value="GJD45475.1"/>
    <property type="molecule type" value="Genomic_DNA"/>
</dbReference>
<feature type="transmembrane region" description="Helical" evidence="1">
    <location>
        <begin position="6"/>
        <end position="31"/>
    </location>
</feature>
<evidence type="ECO:0000313" key="3">
    <source>
        <dbReference type="Proteomes" id="UP001055117"/>
    </source>
</evidence>
<keyword evidence="3" id="KW-1185">Reference proteome</keyword>
<proteinExistence type="predicted"/>
<evidence type="ECO:0000313" key="2">
    <source>
        <dbReference type="EMBL" id="GJD45475.1"/>
    </source>
</evidence>
<name>A0ABQ4QKY3_9HYPH</name>
<protein>
    <submittedName>
        <fullName evidence="2">Uncharacterized protein</fullName>
    </submittedName>
</protein>
<keyword evidence="1" id="KW-0812">Transmembrane</keyword>
<accession>A0ABQ4QKY3</accession>
<sequence>MLKRMVLVGVAEFMAFGLLAVAVAGWAVALAPIR</sequence>
<keyword evidence="1" id="KW-0472">Membrane</keyword>
<gene>
    <name evidence="2" type="ORF">AFCDBAGC_3348</name>
</gene>
<evidence type="ECO:0000256" key="1">
    <source>
        <dbReference type="SAM" id="Phobius"/>
    </source>
</evidence>
<keyword evidence="1" id="KW-1133">Transmembrane helix</keyword>
<reference evidence="2 3" key="1">
    <citation type="journal article" date="2021" name="Front. Microbiol.">
        <title>Comprehensive Comparative Genomics and Phenotyping of Methylobacterium Species.</title>
        <authorList>
            <person name="Alessa O."/>
            <person name="Ogura Y."/>
            <person name="Fujitani Y."/>
            <person name="Takami H."/>
            <person name="Hayashi T."/>
            <person name="Sahin N."/>
            <person name="Tani A."/>
        </authorList>
    </citation>
    <scope>NUCLEOTIDE SEQUENCE [LARGE SCALE GENOMIC DNA]</scope>
    <source>
        <strain evidence="2 3">DSM 23679</strain>
    </source>
</reference>
<dbReference type="Proteomes" id="UP001055117">
    <property type="component" value="Unassembled WGS sequence"/>
</dbReference>
<organism evidence="2 3">
    <name type="scientific">Methylobacterium cerastii</name>
    <dbReference type="NCBI Taxonomy" id="932741"/>
    <lineage>
        <taxon>Bacteria</taxon>
        <taxon>Pseudomonadati</taxon>
        <taxon>Pseudomonadota</taxon>
        <taxon>Alphaproteobacteria</taxon>
        <taxon>Hyphomicrobiales</taxon>
        <taxon>Methylobacteriaceae</taxon>
        <taxon>Methylobacterium</taxon>
    </lineage>
</organism>
<comment type="caution">
    <text evidence="2">The sequence shown here is derived from an EMBL/GenBank/DDBJ whole genome shotgun (WGS) entry which is preliminary data.</text>
</comment>